<evidence type="ECO:0000256" key="1">
    <source>
        <dbReference type="ARBA" id="ARBA00023186"/>
    </source>
</evidence>
<sequence>MNSSEGCPSMRPRPEGLNSANAKGGVYGVPDVLYQGFQNVRNDLTASHPLEHSEKEWRANQEKMDFAMLRQVQGIHAPLRLQMERNFANKIGRLPCLQSSHVMLDSLTGKDEEIDYEDILNSPADSEVSGQPHMMVEKQMGLL</sequence>
<dbReference type="GO" id="GO:0005634">
    <property type="term" value="C:nucleus"/>
    <property type="evidence" value="ECO:0007669"/>
    <property type="project" value="TreeGrafter"/>
</dbReference>
<gene>
    <name evidence="5" type="primary">LOC106159776</name>
</gene>
<dbReference type="GO" id="GO:0000502">
    <property type="term" value="C:proteasome complex"/>
    <property type="evidence" value="ECO:0007669"/>
    <property type="project" value="UniProtKB-KW"/>
</dbReference>
<dbReference type="PANTHER" id="PTHR12828">
    <property type="entry name" value="PROTEASOME MATURATION PROTEIN UMP1"/>
    <property type="match status" value="1"/>
</dbReference>
<dbReference type="RefSeq" id="XP_013391632.1">
    <property type="nucleotide sequence ID" value="XM_013536178.1"/>
</dbReference>
<organism evidence="4 5">
    <name type="scientific">Lingula anatina</name>
    <name type="common">Brachiopod</name>
    <name type="synonym">Lingula unguis</name>
    <dbReference type="NCBI Taxonomy" id="7574"/>
    <lineage>
        <taxon>Eukaryota</taxon>
        <taxon>Metazoa</taxon>
        <taxon>Spiralia</taxon>
        <taxon>Lophotrochozoa</taxon>
        <taxon>Brachiopoda</taxon>
        <taxon>Linguliformea</taxon>
        <taxon>Lingulata</taxon>
        <taxon>Lingulida</taxon>
        <taxon>Linguloidea</taxon>
        <taxon>Lingulidae</taxon>
        <taxon>Lingula</taxon>
    </lineage>
</organism>
<feature type="region of interest" description="Disordered" evidence="3">
    <location>
        <begin position="1"/>
        <end position="22"/>
    </location>
</feature>
<dbReference type="Pfam" id="PF05348">
    <property type="entry name" value="UMP1"/>
    <property type="match status" value="1"/>
</dbReference>
<dbReference type="STRING" id="7574.A0A1S3I039"/>
<protein>
    <submittedName>
        <fullName evidence="5">Proteasome maturation protein</fullName>
    </submittedName>
</protein>
<dbReference type="GO" id="GO:0043248">
    <property type="term" value="P:proteasome assembly"/>
    <property type="evidence" value="ECO:0007669"/>
    <property type="project" value="InterPro"/>
</dbReference>
<evidence type="ECO:0000256" key="2">
    <source>
        <dbReference type="ARBA" id="ARBA00043974"/>
    </source>
</evidence>
<dbReference type="GeneID" id="106159776"/>
<evidence type="ECO:0000256" key="3">
    <source>
        <dbReference type="SAM" id="MobiDB-lite"/>
    </source>
</evidence>
<dbReference type="OMA" id="HADMEKK"/>
<reference evidence="5" key="1">
    <citation type="submission" date="2025-08" db="UniProtKB">
        <authorList>
            <consortium name="RefSeq"/>
        </authorList>
    </citation>
    <scope>IDENTIFICATION</scope>
    <source>
        <tissue evidence="5">Gonads</tissue>
    </source>
</reference>
<keyword evidence="4" id="KW-1185">Reference proteome</keyword>
<dbReference type="InterPro" id="IPR008012">
    <property type="entry name" value="Ump1"/>
</dbReference>
<comment type="similarity">
    <text evidence="2">Belongs to the POMP/UMP1 family.</text>
</comment>
<dbReference type="InParanoid" id="A0A1S3I039"/>
<dbReference type="PANTHER" id="PTHR12828:SF3">
    <property type="entry name" value="PROTEASOME MATURATION PROTEIN"/>
    <property type="match status" value="1"/>
</dbReference>
<keyword evidence="1" id="KW-0143">Chaperone</keyword>
<dbReference type="AlphaFoldDB" id="A0A1S3I039"/>
<dbReference type="GO" id="GO:0005737">
    <property type="term" value="C:cytoplasm"/>
    <property type="evidence" value="ECO:0007669"/>
    <property type="project" value="TreeGrafter"/>
</dbReference>
<keyword evidence="5" id="KW-0647">Proteasome</keyword>
<dbReference type="KEGG" id="lak:106159776"/>
<evidence type="ECO:0000313" key="4">
    <source>
        <dbReference type="Proteomes" id="UP000085678"/>
    </source>
</evidence>
<proteinExistence type="inferred from homology"/>
<accession>A0A1S3I039</accession>
<dbReference type="FunCoup" id="A0A1S3I039">
    <property type="interactions" value="1268"/>
</dbReference>
<evidence type="ECO:0000313" key="5">
    <source>
        <dbReference type="RefSeq" id="XP_013391632.1"/>
    </source>
</evidence>
<name>A0A1S3I039_LINAN</name>
<dbReference type="OrthoDB" id="15001at2759"/>
<dbReference type="Proteomes" id="UP000085678">
    <property type="component" value="Unplaced"/>
</dbReference>